<comment type="caution">
    <text evidence="1">The sequence shown here is derived from an EMBL/GenBank/DDBJ whole genome shotgun (WGS) entry which is preliminary data.</text>
</comment>
<organism evidence="1 2">
    <name type="scientific">Gordonia terrae NBRC 100016</name>
    <dbReference type="NCBI Taxonomy" id="1089454"/>
    <lineage>
        <taxon>Bacteria</taxon>
        <taxon>Bacillati</taxon>
        <taxon>Actinomycetota</taxon>
        <taxon>Actinomycetes</taxon>
        <taxon>Mycobacteriales</taxon>
        <taxon>Gordoniaceae</taxon>
        <taxon>Gordonia</taxon>
    </lineage>
</organism>
<protein>
    <submittedName>
        <fullName evidence="1">Uncharacterized protein</fullName>
    </submittedName>
</protein>
<dbReference type="Proteomes" id="UP000004881">
    <property type="component" value="Unassembled WGS sequence"/>
</dbReference>
<evidence type="ECO:0000313" key="2">
    <source>
        <dbReference type="Proteomes" id="UP000004881"/>
    </source>
</evidence>
<evidence type="ECO:0000313" key="1">
    <source>
        <dbReference type="EMBL" id="GAB43195.1"/>
    </source>
</evidence>
<gene>
    <name evidence="1" type="ORF">GOTRE_039_00330</name>
</gene>
<reference evidence="1 2" key="1">
    <citation type="submission" date="2012-02" db="EMBL/GenBank/DDBJ databases">
        <title>Whole genome shotgun sequence of Gordonia terrae NBRC 100016.</title>
        <authorList>
            <person name="Takarada H."/>
            <person name="Hosoyama A."/>
            <person name="Tsuchikane K."/>
            <person name="Katsumata H."/>
            <person name="Yamazaki S."/>
            <person name="Fujita N."/>
        </authorList>
    </citation>
    <scope>NUCLEOTIDE SEQUENCE [LARGE SCALE GENOMIC DNA]</scope>
    <source>
        <strain evidence="1 2">NBRC 100016</strain>
    </source>
</reference>
<sequence length="169" mass="18185">METISEDPVMHTTRSANRLIALVSALLFALGLSIGTSPHAQARPTPPGGSTVTLIMINKTGWDLSLSGWPSTDTWGGSSSITQWIDPPAPVLPRGGVEVVRAWSANPAHMSASVTYSNSYRWAHWRYRSELSWALGFTTLGNTGASDGEINFARIDRFGAHSQATYVLG</sequence>
<name>A0ABQ0HBG0_9ACTN</name>
<proteinExistence type="predicted"/>
<dbReference type="EMBL" id="BAFD01000039">
    <property type="protein sequence ID" value="GAB43195.1"/>
    <property type="molecule type" value="Genomic_DNA"/>
</dbReference>
<keyword evidence="2" id="KW-1185">Reference proteome</keyword>
<accession>A0ABQ0HBG0</accession>